<evidence type="ECO:0000256" key="2">
    <source>
        <dbReference type="SAM" id="Phobius"/>
    </source>
</evidence>
<sequence length="263" mass="29070">MWMPLLAIGTAHSFVGLILGWIGFSSPHWHGYNSTNGTHHQYYGLWKYCQADRNSPAVCHTWPAASKLLFNTSDFTNRALIKTYGHRPQWVRTADGLVTTGMVLHSFAVILGALGHCIGVLTYGAALLSFLSFLMLVIALPIFAADANRQSKHSGAEQYVQEYGYYMCISTMILSYFASLVKSLAALYRQISKKRKKNAQNGQNAQNGRGGKTPQQPVTQNGRGGKTPQQPVAGRNNNSSIRAMMTQRRTYSVPAAPRPAYLR</sequence>
<keyword evidence="2" id="KW-0812">Transmembrane</keyword>
<feature type="region of interest" description="Disordered" evidence="1">
    <location>
        <begin position="196"/>
        <end position="236"/>
    </location>
</feature>
<dbReference type="PANTHER" id="PTHR21284">
    <property type="entry name" value="EG:80H7.2 PROTEIN"/>
    <property type="match status" value="1"/>
</dbReference>
<keyword evidence="5" id="KW-1185">Reference proteome</keyword>
<feature type="region of interest" description="Disordered" evidence="1">
    <location>
        <begin position="244"/>
        <end position="263"/>
    </location>
</feature>
<evidence type="ECO:0000256" key="1">
    <source>
        <dbReference type="SAM" id="MobiDB-lite"/>
    </source>
</evidence>
<evidence type="ECO:0000313" key="4">
    <source>
        <dbReference type="EMBL" id="CAF4383054.1"/>
    </source>
</evidence>
<evidence type="ECO:0000313" key="3">
    <source>
        <dbReference type="EMBL" id="CAF1523941.1"/>
    </source>
</evidence>
<dbReference type="Proteomes" id="UP000681722">
    <property type="component" value="Unassembled WGS sequence"/>
</dbReference>
<feature type="compositionally biased region" description="Polar residues" evidence="1">
    <location>
        <begin position="213"/>
        <end position="236"/>
    </location>
</feature>
<accession>A0A815UZ29</accession>
<feature type="transmembrane region" description="Helical" evidence="2">
    <location>
        <begin position="163"/>
        <end position="188"/>
    </location>
</feature>
<reference evidence="3" key="1">
    <citation type="submission" date="2021-02" db="EMBL/GenBank/DDBJ databases">
        <authorList>
            <person name="Nowell W R."/>
        </authorList>
    </citation>
    <scope>NUCLEOTIDE SEQUENCE</scope>
</reference>
<evidence type="ECO:0000313" key="5">
    <source>
        <dbReference type="Proteomes" id="UP000663829"/>
    </source>
</evidence>
<organism evidence="3 5">
    <name type="scientific">Didymodactylos carnosus</name>
    <dbReference type="NCBI Taxonomy" id="1234261"/>
    <lineage>
        <taxon>Eukaryota</taxon>
        <taxon>Metazoa</taxon>
        <taxon>Spiralia</taxon>
        <taxon>Gnathifera</taxon>
        <taxon>Rotifera</taxon>
        <taxon>Eurotatoria</taxon>
        <taxon>Bdelloidea</taxon>
        <taxon>Philodinida</taxon>
        <taxon>Philodinidae</taxon>
        <taxon>Didymodactylos</taxon>
    </lineage>
</organism>
<feature type="transmembrane region" description="Helical" evidence="2">
    <location>
        <begin position="96"/>
        <end position="114"/>
    </location>
</feature>
<name>A0A815UZ29_9BILA</name>
<dbReference type="EMBL" id="CAJOBC010089682">
    <property type="protein sequence ID" value="CAF4383054.1"/>
    <property type="molecule type" value="Genomic_DNA"/>
</dbReference>
<comment type="caution">
    <text evidence="3">The sequence shown here is derived from an EMBL/GenBank/DDBJ whole genome shotgun (WGS) entry which is preliminary data.</text>
</comment>
<dbReference type="Proteomes" id="UP000663829">
    <property type="component" value="Unassembled WGS sequence"/>
</dbReference>
<gene>
    <name evidence="3" type="ORF">GPM918_LOCUS37683</name>
    <name evidence="4" type="ORF">SRO942_LOCUS38460</name>
</gene>
<feature type="transmembrane region" description="Helical" evidence="2">
    <location>
        <begin position="121"/>
        <end position="143"/>
    </location>
</feature>
<dbReference type="AlphaFoldDB" id="A0A815UZ29"/>
<dbReference type="EMBL" id="CAJNOQ010024119">
    <property type="protein sequence ID" value="CAF1523941.1"/>
    <property type="molecule type" value="Genomic_DNA"/>
</dbReference>
<protein>
    <submittedName>
        <fullName evidence="3">Uncharacterized protein</fullName>
    </submittedName>
</protein>
<dbReference type="Gene3D" id="1.20.140.150">
    <property type="match status" value="1"/>
</dbReference>
<keyword evidence="2" id="KW-0472">Membrane</keyword>
<proteinExistence type="predicted"/>
<dbReference type="PANTHER" id="PTHR21284:SF12">
    <property type="entry name" value="EG:80H7.2 PROTEIN"/>
    <property type="match status" value="1"/>
</dbReference>
<keyword evidence="2" id="KW-1133">Transmembrane helix</keyword>